<proteinExistence type="predicted"/>
<dbReference type="RefSeq" id="WP_067669422.1">
    <property type="nucleotide sequence ID" value="NZ_CBCSIK010000006.1"/>
</dbReference>
<evidence type="ECO:0008006" key="4">
    <source>
        <dbReference type="Google" id="ProtNLM"/>
    </source>
</evidence>
<protein>
    <recommendedName>
        <fullName evidence="4">Protein FilF</fullName>
    </recommendedName>
</protein>
<evidence type="ECO:0000313" key="2">
    <source>
        <dbReference type="EMBL" id="KYQ71630.1"/>
    </source>
</evidence>
<organism evidence="2 3">
    <name type="scientific">Acinetobacter pragensis</name>
    <dbReference type="NCBI Taxonomy" id="1806892"/>
    <lineage>
        <taxon>Bacteria</taxon>
        <taxon>Pseudomonadati</taxon>
        <taxon>Pseudomonadota</taxon>
        <taxon>Gammaproteobacteria</taxon>
        <taxon>Moraxellales</taxon>
        <taxon>Moraxellaceae</taxon>
        <taxon>Acinetobacter</taxon>
    </lineage>
</organism>
<evidence type="ECO:0000313" key="3">
    <source>
        <dbReference type="Proteomes" id="UP000076276"/>
    </source>
</evidence>
<dbReference type="STRING" id="1806892.AZH43_01910"/>
<name>A0A151Y0V2_9GAMM</name>
<accession>A0A151Y0V2</accession>
<dbReference type="OrthoDB" id="6712396at2"/>
<dbReference type="Proteomes" id="UP000076276">
    <property type="component" value="Unassembled WGS sequence"/>
</dbReference>
<evidence type="ECO:0000256" key="1">
    <source>
        <dbReference type="SAM" id="SignalP"/>
    </source>
</evidence>
<gene>
    <name evidence="2" type="ORF">AZH43_01910</name>
</gene>
<reference evidence="2 3" key="1">
    <citation type="submission" date="2016-03" db="EMBL/GenBank/DDBJ databases">
        <title>Acinetobacter genomospecies 28 strain ANC 4149.</title>
        <authorList>
            <person name="Radolfova-Krizova L."/>
            <person name="Nemec A."/>
        </authorList>
    </citation>
    <scope>NUCLEOTIDE SEQUENCE [LARGE SCALE GENOMIC DNA]</scope>
    <source>
        <strain evidence="2 3">ANC 4149</strain>
    </source>
</reference>
<sequence length="675" mass="72546">MKNKKILPFAFTALVMALSGCGGESANIIPETYDTSTENGACYSNTEGCMEFVLDYPFDGLNFTCSSDTTNKFITLFDTNESVSTGACKIGDTVTFYLMGDKDKKIDLGKVDLSAISNVASGTSPPRLTLLDIAGGINGQVALELSKSDSTVKVAMRLAKIIQAIALKDGKITSATDIQPVYMNALNRTGLEGIDASITTANIINLDDASFNALFNPWLDLSAVSNDDAFIVVSKLANISVAAVFQPEFALFSTSQAVVAGVSGSNGMIGCDKSVCNPQDTSKTNSFGHFMLMTDRQGMTFGSGVQWRGKVDTKLDTIGGVNLQLMLKAKPKQMTATQQDNWIDPITHEIDRKRQFGFKFDVAEDNAEPLTIKQGTLLADKMVAGTDGTIYRALAGLTSTATLTAQDKARMGLWTQRVNGVDYQGTIDLYKQYPISYLDRSVFKNAENTAASQNYFFPLYADLTFKFSNTDVKPVKLGIVIDRNGDIRTNIRPNVPADVFSNTSSSVVDLSTDAANGCQSDVLQYPELMQDSSNTQQYRIGTVSRTFTSSYMLSPNSLSLRMILAGDAFGTLNGALIGMNTTIKTSTDTNESIVVGGALLKAGSLMDAAAGTKPASIVFADSEGKTVKWANSFASFNSTYNQNNTTDLESKELAKLAGGTITFDLAPCYTVKQKQ</sequence>
<dbReference type="PROSITE" id="PS51257">
    <property type="entry name" value="PROKAR_LIPOPROTEIN"/>
    <property type="match status" value="1"/>
</dbReference>
<keyword evidence="3" id="KW-1185">Reference proteome</keyword>
<dbReference type="EMBL" id="LUAW01000023">
    <property type="protein sequence ID" value="KYQ71630.1"/>
    <property type="molecule type" value="Genomic_DNA"/>
</dbReference>
<keyword evidence="1" id="KW-0732">Signal</keyword>
<comment type="caution">
    <text evidence="2">The sequence shown here is derived from an EMBL/GenBank/DDBJ whole genome shotgun (WGS) entry which is preliminary data.</text>
</comment>
<feature type="signal peptide" evidence="1">
    <location>
        <begin position="1"/>
        <end position="26"/>
    </location>
</feature>
<feature type="chain" id="PRO_5007592127" description="Protein FilF" evidence="1">
    <location>
        <begin position="27"/>
        <end position="675"/>
    </location>
</feature>
<dbReference type="AlphaFoldDB" id="A0A151Y0V2"/>